<feature type="transmembrane region" description="Helical" evidence="11">
    <location>
        <begin position="108"/>
        <end position="129"/>
    </location>
</feature>
<feature type="transmembrane region" description="Helical" evidence="11">
    <location>
        <begin position="202"/>
        <end position="223"/>
    </location>
</feature>
<accession>A0AAE1DAR9</accession>
<feature type="region of interest" description="Disordered" evidence="10">
    <location>
        <begin position="1"/>
        <end position="25"/>
    </location>
</feature>
<dbReference type="PANTHER" id="PTHR22752">
    <property type="entry name" value="G PROTEIN-COUPLED RECEPTOR"/>
    <property type="match status" value="1"/>
</dbReference>
<name>A0AAE1DAR9_9GAST</name>
<keyword evidence="14" id="KW-1185">Reference proteome</keyword>
<gene>
    <name evidence="13" type="ORF">RRG08_020691</name>
</gene>
<organism evidence="13 14">
    <name type="scientific">Elysia crispata</name>
    <name type="common">lettuce slug</name>
    <dbReference type="NCBI Taxonomy" id="231223"/>
    <lineage>
        <taxon>Eukaryota</taxon>
        <taxon>Metazoa</taxon>
        <taxon>Spiralia</taxon>
        <taxon>Lophotrochozoa</taxon>
        <taxon>Mollusca</taxon>
        <taxon>Gastropoda</taxon>
        <taxon>Heterobranchia</taxon>
        <taxon>Euthyneura</taxon>
        <taxon>Panpulmonata</taxon>
        <taxon>Sacoglossa</taxon>
        <taxon>Placobranchoidea</taxon>
        <taxon>Plakobranchidae</taxon>
        <taxon>Elysia</taxon>
    </lineage>
</organism>
<keyword evidence="3 9" id="KW-0812">Transmembrane</keyword>
<dbReference type="CDD" id="cd00637">
    <property type="entry name" value="7tm_classA_rhodopsin-like"/>
    <property type="match status" value="2"/>
</dbReference>
<evidence type="ECO:0000256" key="4">
    <source>
        <dbReference type="ARBA" id="ARBA00022989"/>
    </source>
</evidence>
<evidence type="ECO:0000256" key="7">
    <source>
        <dbReference type="ARBA" id="ARBA00023170"/>
    </source>
</evidence>
<evidence type="ECO:0000256" key="10">
    <source>
        <dbReference type="SAM" id="MobiDB-lite"/>
    </source>
</evidence>
<evidence type="ECO:0000256" key="1">
    <source>
        <dbReference type="ARBA" id="ARBA00004651"/>
    </source>
</evidence>
<feature type="compositionally biased region" description="Basic and acidic residues" evidence="10">
    <location>
        <begin position="246"/>
        <end position="261"/>
    </location>
</feature>
<dbReference type="PROSITE" id="PS50262">
    <property type="entry name" value="G_PROTEIN_RECEP_F1_2"/>
    <property type="match status" value="1"/>
</dbReference>
<evidence type="ECO:0000259" key="12">
    <source>
        <dbReference type="PROSITE" id="PS50262"/>
    </source>
</evidence>
<evidence type="ECO:0000256" key="9">
    <source>
        <dbReference type="RuleBase" id="RU000688"/>
    </source>
</evidence>
<protein>
    <recommendedName>
        <fullName evidence="12">G-protein coupled receptors family 1 profile domain-containing protein</fullName>
    </recommendedName>
</protein>
<comment type="subcellular location">
    <subcellularLocation>
        <location evidence="1">Cell membrane</location>
        <topology evidence="1">Multi-pass membrane protein</topology>
    </subcellularLocation>
</comment>
<dbReference type="PRINTS" id="PR00237">
    <property type="entry name" value="GPCRRHODOPSN"/>
</dbReference>
<keyword evidence="5 9" id="KW-0297">G-protein coupled receptor</keyword>
<dbReference type="SUPFAM" id="SSF81321">
    <property type="entry name" value="Family A G protein-coupled receptor-like"/>
    <property type="match status" value="1"/>
</dbReference>
<dbReference type="EMBL" id="JAWDGP010004681">
    <property type="protein sequence ID" value="KAK3762613.1"/>
    <property type="molecule type" value="Genomic_DNA"/>
</dbReference>
<feature type="region of interest" description="Disordered" evidence="10">
    <location>
        <begin position="391"/>
        <end position="410"/>
    </location>
</feature>
<dbReference type="PROSITE" id="PS00237">
    <property type="entry name" value="G_PROTEIN_RECEP_F1_1"/>
    <property type="match status" value="1"/>
</dbReference>
<evidence type="ECO:0000256" key="5">
    <source>
        <dbReference type="ARBA" id="ARBA00023040"/>
    </source>
</evidence>
<dbReference type="Gene3D" id="1.20.1070.10">
    <property type="entry name" value="Rhodopsin 7-helix transmembrane proteins"/>
    <property type="match status" value="2"/>
</dbReference>
<dbReference type="Proteomes" id="UP001283361">
    <property type="component" value="Unassembled WGS sequence"/>
</dbReference>
<evidence type="ECO:0000313" key="13">
    <source>
        <dbReference type="EMBL" id="KAK3762613.1"/>
    </source>
</evidence>
<dbReference type="InterPro" id="IPR017452">
    <property type="entry name" value="GPCR_Rhodpsn_7TM"/>
</dbReference>
<evidence type="ECO:0000256" key="3">
    <source>
        <dbReference type="ARBA" id="ARBA00022692"/>
    </source>
</evidence>
<keyword evidence="4 11" id="KW-1133">Transmembrane helix</keyword>
<dbReference type="GO" id="GO:0004930">
    <property type="term" value="F:G protein-coupled receptor activity"/>
    <property type="evidence" value="ECO:0007669"/>
    <property type="project" value="UniProtKB-KW"/>
</dbReference>
<feature type="domain" description="G-protein coupled receptors family 1 profile" evidence="12">
    <location>
        <begin position="50"/>
        <end position="559"/>
    </location>
</feature>
<feature type="transmembrane region" description="Helical" evidence="11">
    <location>
        <begin position="37"/>
        <end position="58"/>
    </location>
</feature>
<evidence type="ECO:0000256" key="6">
    <source>
        <dbReference type="ARBA" id="ARBA00023136"/>
    </source>
</evidence>
<comment type="similarity">
    <text evidence="9">Belongs to the G-protein coupled receptor 1 family.</text>
</comment>
<dbReference type="AlphaFoldDB" id="A0AAE1DAR9"/>
<feature type="transmembrane region" description="Helical" evidence="11">
    <location>
        <begin position="543"/>
        <end position="562"/>
    </location>
</feature>
<dbReference type="GO" id="GO:0005886">
    <property type="term" value="C:plasma membrane"/>
    <property type="evidence" value="ECO:0007669"/>
    <property type="project" value="UniProtKB-SubCell"/>
</dbReference>
<proteinExistence type="inferred from homology"/>
<dbReference type="Pfam" id="PF00001">
    <property type="entry name" value="7tm_1"/>
    <property type="match status" value="1"/>
</dbReference>
<sequence length="770" mass="85557">MTGNDSSLVSGANASSSLPSSSGVSMENNPYFRWAKVSAASLITIVIIASNTINLLVLYRMREIGRRMKILLMSLCTSDLCLGLFVCMPGVVSGVLSHWPFGPVMCQITGTMNGVAISVSLWSLMAIGVERYLVMKNSGVSKRTKHSPVVCLCVAFIWTFNTLFFALPIAWEPGYMYYNYDPDVLTCSFTWKHTWHFMAAKFLYPILSGTVIVFTSWQVNQILKQAERARKQWIISPGSKVTMKGKGRENSSPKATIDTKHGQTKKCSASRPSPNCPQMDPFPDMARIRLSASQNPLLTREFQEVSSVPPLTNSQFSCSNIYGNNGACLVNGIYKAFTDVNHKAYKGSATAATDKCFQPDCLDTRAMSSPLSESDLMVHLRNSIDISKNSFADHKSPAANSGNHVLKSQSENTQDVRNFYQQRNVSPPANQIDPLARSSQTKQNNISAKLSFLPLSIKKKWEKKMRAPDSLDVQGKWTDADTDSENQLSVPMSKAFLRRQRKAKALLLCSTTVFFIAISPYSISSLLEHFIPHLALPPWLRFLALWTLCTNCLMNVFIYSAVYTEFKNRCKHLFRAATCRVNKVKDNIVSRQTSSVYELFAVKSKADNSLATKSVEDENSDKGANIKAQEEVCTNKVTASNKSSSTVKLPGKCQVLSPSTREPNLQYGPRKTHYLELPPLVQSNKGAWPRHHSVDMPNVLQILPAHYYQRKLQPRDDLGIGDVPNQVPLKMKDAPNPATSLSFGISPSISRSTTCSLDSFYVEMMPSVDV</sequence>
<evidence type="ECO:0000313" key="14">
    <source>
        <dbReference type="Proteomes" id="UP001283361"/>
    </source>
</evidence>
<feature type="compositionally biased region" description="Polar residues" evidence="10">
    <location>
        <begin position="398"/>
        <end position="410"/>
    </location>
</feature>
<keyword evidence="7 9" id="KW-0675">Receptor</keyword>
<dbReference type="InterPro" id="IPR000276">
    <property type="entry name" value="GPCR_Rhodpsn"/>
</dbReference>
<keyword evidence="8 9" id="KW-0807">Transducer</keyword>
<feature type="transmembrane region" description="Helical" evidence="11">
    <location>
        <begin position="505"/>
        <end position="523"/>
    </location>
</feature>
<evidence type="ECO:0000256" key="8">
    <source>
        <dbReference type="ARBA" id="ARBA00023224"/>
    </source>
</evidence>
<keyword evidence="2" id="KW-1003">Cell membrane</keyword>
<feature type="transmembrane region" description="Helical" evidence="11">
    <location>
        <begin position="149"/>
        <end position="171"/>
    </location>
</feature>
<reference evidence="13" key="1">
    <citation type="journal article" date="2023" name="G3 (Bethesda)">
        <title>A reference genome for the long-term kleptoplast-retaining sea slug Elysia crispata morphotype clarki.</title>
        <authorList>
            <person name="Eastman K.E."/>
            <person name="Pendleton A.L."/>
            <person name="Shaikh M.A."/>
            <person name="Suttiyut T."/>
            <person name="Ogas R."/>
            <person name="Tomko P."/>
            <person name="Gavelis G."/>
            <person name="Widhalm J.R."/>
            <person name="Wisecaver J.H."/>
        </authorList>
    </citation>
    <scope>NUCLEOTIDE SEQUENCE</scope>
    <source>
        <strain evidence="13">ECLA1</strain>
    </source>
</reference>
<keyword evidence="6 11" id="KW-0472">Membrane</keyword>
<evidence type="ECO:0000256" key="11">
    <source>
        <dbReference type="SAM" id="Phobius"/>
    </source>
</evidence>
<feature type="transmembrane region" description="Helical" evidence="11">
    <location>
        <begin position="70"/>
        <end position="96"/>
    </location>
</feature>
<evidence type="ECO:0000256" key="2">
    <source>
        <dbReference type="ARBA" id="ARBA00022475"/>
    </source>
</evidence>
<feature type="region of interest" description="Disordered" evidence="10">
    <location>
        <begin position="241"/>
        <end position="278"/>
    </location>
</feature>
<comment type="caution">
    <text evidence="13">The sequence shown here is derived from an EMBL/GenBank/DDBJ whole genome shotgun (WGS) entry which is preliminary data.</text>
</comment>